<keyword evidence="1" id="KW-0472">Membrane</keyword>
<dbReference type="EMBL" id="FNDZ01000002">
    <property type="protein sequence ID" value="SDI31160.1"/>
    <property type="molecule type" value="Genomic_DNA"/>
</dbReference>
<dbReference type="Proteomes" id="UP000183255">
    <property type="component" value="Unassembled WGS sequence"/>
</dbReference>
<sequence>MANLFEKKKRSPLYQLLFSVIFIALIALNNNEKLRTIPAAYISFRMVQIIFSMFLLVMGILLIIGTFKEKKNRTGTENLQILLVVFAMILLVYFTIDTTLHTITYFGKL</sequence>
<dbReference type="AlphaFoldDB" id="A0A1G8JKK2"/>
<evidence type="ECO:0000313" key="2">
    <source>
        <dbReference type="EMBL" id="SDI31160.1"/>
    </source>
</evidence>
<gene>
    <name evidence="2" type="ORF">SAMN05421804_10223</name>
</gene>
<accession>A0A1G8JKK2</accession>
<keyword evidence="1" id="KW-0812">Transmembrane</keyword>
<evidence type="ECO:0000313" key="3">
    <source>
        <dbReference type="Proteomes" id="UP000183255"/>
    </source>
</evidence>
<keyword evidence="1" id="KW-1133">Transmembrane helix</keyword>
<proteinExistence type="predicted"/>
<feature type="transmembrane region" description="Helical" evidence="1">
    <location>
        <begin position="12"/>
        <end position="29"/>
    </location>
</feature>
<feature type="transmembrane region" description="Helical" evidence="1">
    <location>
        <begin position="79"/>
        <end position="96"/>
    </location>
</feature>
<feature type="transmembrane region" description="Helical" evidence="1">
    <location>
        <begin position="49"/>
        <end position="67"/>
    </location>
</feature>
<organism evidence="2 3">
    <name type="scientific">Proteiniclasticum ruminis</name>
    <dbReference type="NCBI Taxonomy" id="398199"/>
    <lineage>
        <taxon>Bacteria</taxon>
        <taxon>Bacillati</taxon>
        <taxon>Bacillota</taxon>
        <taxon>Clostridia</taxon>
        <taxon>Eubacteriales</taxon>
        <taxon>Clostridiaceae</taxon>
        <taxon>Proteiniclasticum</taxon>
    </lineage>
</organism>
<protein>
    <submittedName>
        <fullName evidence="2">Uncharacterized protein</fullName>
    </submittedName>
</protein>
<name>A0A1G8JKK2_9CLOT</name>
<reference evidence="2 3" key="1">
    <citation type="submission" date="2016-10" db="EMBL/GenBank/DDBJ databases">
        <authorList>
            <person name="de Groot N.N."/>
        </authorList>
    </citation>
    <scope>NUCLEOTIDE SEQUENCE [LARGE SCALE GENOMIC DNA]</scope>
    <source>
        <strain evidence="2 3">CGMCC 1.5058</strain>
    </source>
</reference>
<evidence type="ECO:0000256" key="1">
    <source>
        <dbReference type="SAM" id="Phobius"/>
    </source>
</evidence>
<dbReference type="RefSeq" id="WP_031577126.1">
    <property type="nucleotide sequence ID" value="NZ_FNDZ01000002.1"/>
</dbReference>